<dbReference type="Gene3D" id="3.90.550.10">
    <property type="entry name" value="Spore Coat Polysaccharide Biosynthesis Protein SpsA, Chain A"/>
    <property type="match status" value="1"/>
</dbReference>
<dbReference type="SUPFAM" id="SSF53756">
    <property type="entry name" value="UDP-Glycosyltransferase/glycogen phosphorylase"/>
    <property type="match status" value="1"/>
</dbReference>
<dbReference type="SUPFAM" id="SSF53448">
    <property type="entry name" value="Nucleotide-diphospho-sugar transferases"/>
    <property type="match status" value="1"/>
</dbReference>
<feature type="domain" description="Glycosyl transferase family 1" evidence="4">
    <location>
        <begin position="832"/>
        <end position="980"/>
    </location>
</feature>
<dbReference type="InterPro" id="IPR001173">
    <property type="entry name" value="Glyco_trans_2-like"/>
</dbReference>
<evidence type="ECO:0000256" key="1">
    <source>
        <dbReference type="ARBA" id="ARBA00006739"/>
    </source>
</evidence>
<dbReference type="Pfam" id="PF00535">
    <property type="entry name" value="Glycos_transf_2"/>
    <property type="match status" value="1"/>
</dbReference>
<reference evidence="6" key="1">
    <citation type="submission" date="2020-01" db="EMBL/GenBank/DDBJ databases">
        <authorList>
            <person name="Meier V. D."/>
            <person name="Meier V D."/>
        </authorList>
    </citation>
    <scope>NUCLEOTIDE SEQUENCE</scope>
    <source>
        <strain evidence="6">HLG_WM_MAG_02</strain>
    </source>
</reference>
<feature type="domain" description="Glycosyltransferase 2-like" evidence="5">
    <location>
        <begin position="344"/>
        <end position="517"/>
    </location>
</feature>
<comment type="similarity">
    <text evidence="1">Belongs to the glycosyltransferase 2 family.</text>
</comment>
<gene>
    <name evidence="6" type="ORF">HELGO_WM27565</name>
</gene>
<evidence type="ECO:0000256" key="2">
    <source>
        <dbReference type="ARBA" id="ARBA00022676"/>
    </source>
</evidence>
<proteinExistence type="inferred from homology"/>
<dbReference type="EMBL" id="CACVAZ010000222">
    <property type="protein sequence ID" value="CAA6827582.1"/>
    <property type="molecule type" value="Genomic_DNA"/>
</dbReference>
<evidence type="ECO:0000259" key="4">
    <source>
        <dbReference type="Pfam" id="PF00534"/>
    </source>
</evidence>
<evidence type="ECO:0000313" key="6">
    <source>
        <dbReference type="EMBL" id="CAA6827582.1"/>
    </source>
</evidence>
<protein>
    <submittedName>
        <fullName evidence="6">Glycosyl transferase-like protein</fullName>
    </submittedName>
</protein>
<accession>A0A6S6UGQ5</accession>
<dbReference type="PANTHER" id="PTHR43179">
    <property type="entry name" value="RHAMNOSYLTRANSFERASE WBBL"/>
    <property type="match status" value="1"/>
</dbReference>
<name>A0A6S6UGQ5_9BACT</name>
<dbReference type="AlphaFoldDB" id="A0A6S6UGQ5"/>
<evidence type="ECO:0000256" key="3">
    <source>
        <dbReference type="ARBA" id="ARBA00022679"/>
    </source>
</evidence>
<sequence length="1132" mass="131364">MMFFKKKFKRKLERSNFFDKKFYLRENRDARLSKLSAIDHYIKIGMIEDRKPNINFDPVWYRNFYEDIAEANVVPIIHFILYGNVENRFINKNEESQYQKIKLSGIFDENFYKTQYDDLKEQQKDYNFLLHYIRYGESEGRKANNKFDLVWYNKRYLNEKEYYVSPLIHFIENSETHFMNSTEEKQNKLKIIESFEEKKIEKDISKIKSVEKVSTKKNIRKVKPKNFSTIYKFNLEKVNSEKIVGWIVNLKKPNDIFNLILYIDDIEYISCSNDKNRSDLKKHKLSAGKGGFEILFPKELLTEKKHKITLLLPDKTTIETFIENETTNIDYCVKPTLSYTNDVTIIVPIYNAADDLEVCIGRLLTHTTSKAKLILINDASTDKRISEIFSNIPSNSKNIKVLHNVQNLGFTRTVKRGIKEAGNDDVILLNSDARVTQYWLEGLQKAINSDLNIATVTPMSDRAGAFSAPKIGNSNDLPHGISEEKYALAFKRNSQSLYPTVPTGNGFCLYIRRKTINAIGSLDEKAFPRGYGEENDFCMRARLHGWKNIIDDSTYVFHDRTKSFGNSKDELIKSGRKVIDERYKDYKKAIEVFTTSPLIQTARFFSKKALKECLLPLSILPRALYVVATQTGGTPQTNRDLMSSLQENFETWTLQSDSKELILSKYTRNDTVIVHRISLKEAVEPLTHISSEYDNIVSSWLRDYQFDVVHIRHLAWHSLSLPRLAKESGSTVINSFHDFYTLCPTVKLLDNKYTYCNGKCTNGVGECQIELWNQDALPLLKDSWIYEWRKKFLIALMYCDIYITTSQSARKTILDIYPTISTDNFYVIPHGRDFLFQQIPLNNNTFNILVPGNITIAKGWNIIVGLLEEDSFEKLHFHIIGNCNQYLEHPRLTFHGAYKREEFSEVIKKVRPTVGAVFSIWDETWCHTLTELWSVGLPVMVLNYGTVAQRVNESGAGWVYDDSDIKQLYSKIIKDLTDKDSITQALISTKKWQETRGVLHTNSFMASSYMQVYYKAMTESLNQKQTFIKKIKDKTLKAKIAIVIDSSNTNILEKVRNSMERDFIYIRLTFKQLIVAIELEELSFAIIKKEILSEANLKILKSLNFKYIDSLAIESLNEQQLDIKVQELLVGV</sequence>
<dbReference type="InterPro" id="IPR001296">
    <property type="entry name" value="Glyco_trans_1"/>
</dbReference>
<dbReference type="Gene3D" id="3.40.50.2000">
    <property type="entry name" value="Glycogen Phosphorylase B"/>
    <property type="match status" value="2"/>
</dbReference>
<keyword evidence="2" id="KW-0328">Glycosyltransferase</keyword>
<dbReference type="Pfam" id="PF00534">
    <property type="entry name" value="Glycos_transf_1"/>
    <property type="match status" value="1"/>
</dbReference>
<dbReference type="InterPro" id="IPR029044">
    <property type="entry name" value="Nucleotide-diphossugar_trans"/>
</dbReference>
<evidence type="ECO:0000259" key="5">
    <source>
        <dbReference type="Pfam" id="PF00535"/>
    </source>
</evidence>
<dbReference type="GO" id="GO:0016757">
    <property type="term" value="F:glycosyltransferase activity"/>
    <property type="evidence" value="ECO:0007669"/>
    <property type="project" value="UniProtKB-KW"/>
</dbReference>
<organism evidence="6">
    <name type="scientific">uncultured Sulfurovum sp</name>
    <dbReference type="NCBI Taxonomy" id="269237"/>
    <lineage>
        <taxon>Bacteria</taxon>
        <taxon>Pseudomonadati</taxon>
        <taxon>Campylobacterota</taxon>
        <taxon>Epsilonproteobacteria</taxon>
        <taxon>Campylobacterales</taxon>
        <taxon>Sulfurovaceae</taxon>
        <taxon>Sulfurovum</taxon>
        <taxon>environmental samples</taxon>
    </lineage>
</organism>
<dbReference type="PANTHER" id="PTHR43179:SF12">
    <property type="entry name" value="GALACTOFURANOSYLTRANSFERASE GLFT2"/>
    <property type="match status" value="1"/>
</dbReference>
<keyword evidence="3 6" id="KW-0808">Transferase</keyword>